<reference evidence="10" key="1">
    <citation type="submission" date="2020-04" db="EMBL/GenBank/DDBJ databases">
        <authorList>
            <person name="Neveu A P."/>
        </authorList>
    </citation>
    <scope>NUCLEOTIDE SEQUENCE</scope>
    <source>
        <tissue evidence="10">Whole embryo</tissue>
    </source>
</reference>
<dbReference type="AlphaFoldDB" id="A0A6F9DFG1"/>
<dbReference type="Gene3D" id="3.40.50.1110">
    <property type="entry name" value="SGNH hydrolase"/>
    <property type="match status" value="1"/>
</dbReference>
<evidence type="ECO:0000256" key="3">
    <source>
        <dbReference type="ARBA" id="ARBA00023721"/>
    </source>
</evidence>
<dbReference type="InterPro" id="IPR036514">
    <property type="entry name" value="SGNH_hydro_sf"/>
</dbReference>
<evidence type="ECO:0000256" key="6">
    <source>
        <dbReference type="ARBA" id="ARBA00026152"/>
    </source>
</evidence>
<comment type="catalytic activity">
    <reaction evidence="7">
        <text>1-O-hexadecyl-2-acetyl-sn-glycero-3-phosphate + H2O = 1-O-hexadecyl-sn-glycero-3-phosphate + acetate + H(+)</text>
        <dbReference type="Rhea" id="RHEA:41704"/>
        <dbReference type="ChEBI" id="CHEBI:15377"/>
        <dbReference type="ChEBI" id="CHEBI:15378"/>
        <dbReference type="ChEBI" id="CHEBI:30089"/>
        <dbReference type="ChEBI" id="CHEBI:77580"/>
        <dbReference type="ChEBI" id="CHEBI:78385"/>
    </reaction>
    <physiologicalReaction direction="left-to-right" evidence="7">
        <dbReference type="Rhea" id="RHEA:41705"/>
    </physiologicalReaction>
</comment>
<name>A0A6F9DFG1_9ASCI</name>
<comment type="catalytic activity">
    <reaction evidence="3">
        <text>1-O-hexadecyl-2-acetyl-sn-glycero-3-phosphocholine + H2O = 1-O-hexadecyl-sn-glycero-3-phosphocholine + acetate + H(+)</text>
        <dbReference type="Rhea" id="RHEA:40479"/>
        <dbReference type="ChEBI" id="CHEBI:15377"/>
        <dbReference type="ChEBI" id="CHEBI:15378"/>
        <dbReference type="ChEBI" id="CHEBI:30089"/>
        <dbReference type="ChEBI" id="CHEBI:44811"/>
        <dbReference type="ChEBI" id="CHEBI:64496"/>
    </reaction>
    <physiologicalReaction direction="left-to-right" evidence="3">
        <dbReference type="Rhea" id="RHEA:40480"/>
    </physiologicalReaction>
</comment>
<evidence type="ECO:0000256" key="7">
    <source>
        <dbReference type="ARBA" id="ARBA00035804"/>
    </source>
</evidence>
<evidence type="ECO:0000259" key="9">
    <source>
        <dbReference type="Pfam" id="PF13472"/>
    </source>
</evidence>
<gene>
    <name evidence="10" type="primary">Iah1-002</name>
</gene>
<dbReference type="InterPro" id="IPR045136">
    <property type="entry name" value="Iah1-like"/>
</dbReference>
<dbReference type="SUPFAM" id="SSF52266">
    <property type="entry name" value="SGNH hydrolase"/>
    <property type="match status" value="1"/>
</dbReference>
<evidence type="ECO:0000256" key="4">
    <source>
        <dbReference type="ARBA" id="ARBA00024673"/>
    </source>
</evidence>
<evidence type="ECO:0000256" key="5">
    <source>
        <dbReference type="ARBA" id="ARBA00025755"/>
    </source>
</evidence>
<dbReference type="FunFam" id="3.40.50.1110:FF:000002">
    <property type="entry name" value="isoamyl acetate-hydrolyzing esterase 1 homolog"/>
    <property type="match status" value="1"/>
</dbReference>
<evidence type="ECO:0000313" key="10">
    <source>
        <dbReference type="EMBL" id="CAB3255136.1"/>
    </source>
</evidence>
<comment type="function">
    <text evidence="4">Probable lipase.</text>
</comment>
<evidence type="ECO:0000256" key="1">
    <source>
        <dbReference type="ARBA" id="ARBA00013201"/>
    </source>
</evidence>
<evidence type="ECO:0000256" key="2">
    <source>
        <dbReference type="ARBA" id="ARBA00022801"/>
    </source>
</evidence>
<keyword evidence="2" id="KW-0378">Hydrolase</keyword>
<comment type="similarity">
    <text evidence="5">Belongs to the 'GDSL' lipolytic enzyme family. IAH1 subfamily.</text>
</comment>
<evidence type="ECO:0000256" key="8">
    <source>
        <dbReference type="ARBA" id="ARBA00048078"/>
    </source>
</evidence>
<accession>A0A6F9DFG1</accession>
<organism evidence="10">
    <name type="scientific">Phallusia mammillata</name>
    <dbReference type="NCBI Taxonomy" id="59560"/>
    <lineage>
        <taxon>Eukaryota</taxon>
        <taxon>Metazoa</taxon>
        <taxon>Chordata</taxon>
        <taxon>Tunicata</taxon>
        <taxon>Ascidiacea</taxon>
        <taxon>Phlebobranchia</taxon>
        <taxon>Ascidiidae</taxon>
        <taxon>Phallusia</taxon>
    </lineage>
</organism>
<feature type="domain" description="SGNH hydrolase-type esterase" evidence="9">
    <location>
        <begin position="9"/>
        <end position="194"/>
    </location>
</feature>
<proteinExistence type="evidence at transcript level"/>
<dbReference type="InterPro" id="IPR013830">
    <property type="entry name" value="SGNH_hydro"/>
</dbReference>
<dbReference type="PANTHER" id="PTHR14209">
    <property type="entry name" value="ISOAMYL ACETATE-HYDROLYZING ESTERASE 1"/>
    <property type="match status" value="1"/>
</dbReference>
<sequence length="226" mass="25223">MSSWPRVVLLGDSITQYSLQPNGWGTYVAQQVQRKCDLINRGFSGYNTDNIVQFLSKLVDAKLVQNVAFVTIFLGANDSVLPGSYSNQHVPVDRFETNLFKIVEHFKSLGVSSDKIILIAPPPVEAELRAKHMMEKGNGSVCDRSNDTSIEYAKACVKVANSKKCRVIDLFTLMINKHLPTYLNDGLHFSDEGNSLLASELSTHVEELTKELEMNLPDWKDLCGVE</sequence>
<dbReference type="EC" id="3.1.1.47" evidence="1"/>
<dbReference type="GO" id="GO:0003847">
    <property type="term" value="F:1-alkyl-2-acetylglycerophosphocholine esterase activity"/>
    <property type="evidence" value="ECO:0007669"/>
    <property type="project" value="UniProtKB-EC"/>
</dbReference>
<protein>
    <recommendedName>
        <fullName evidence="6">Isoamyl acetate-hydrolyzing esterase 1 homolog</fullName>
        <ecNumber evidence="1">3.1.1.47</ecNumber>
    </recommendedName>
</protein>
<dbReference type="PANTHER" id="PTHR14209:SF19">
    <property type="entry name" value="ISOAMYL ACETATE-HYDROLYZING ESTERASE 1 HOMOLOG"/>
    <property type="match status" value="1"/>
</dbReference>
<dbReference type="Pfam" id="PF13472">
    <property type="entry name" value="Lipase_GDSL_2"/>
    <property type="match status" value="1"/>
</dbReference>
<dbReference type="EMBL" id="LR785908">
    <property type="protein sequence ID" value="CAB3255136.1"/>
    <property type="molecule type" value="mRNA"/>
</dbReference>
<comment type="catalytic activity">
    <reaction evidence="8">
        <text>a 1-O-alkyl-2-acetyl-sn-glycero-3-phosphocholine + H2O = a 1-O-alkyl-sn-glycero-3-phosphocholine + acetate + H(+)</text>
        <dbReference type="Rhea" id="RHEA:17777"/>
        <dbReference type="ChEBI" id="CHEBI:15377"/>
        <dbReference type="ChEBI" id="CHEBI:15378"/>
        <dbReference type="ChEBI" id="CHEBI:30089"/>
        <dbReference type="ChEBI" id="CHEBI:30909"/>
        <dbReference type="ChEBI" id="CHEBI:36707"/>
        <dbReference type="EC" id="3.1.1.47"/>
    </reaction>
    <physiologicalReaction direction="left-to-right" evidence="8">
        <dbReference type="Rhea" id="RHEA:17778"/>
    </physiologicalReaction>
</comment>
<dbReference type="CDD" id="cd01838">
    <property type="entry name" value="Isoamyl_acetate_hydrolase_like"/>
    <property type="match status" value="1"/>
</dbReference>